<evidence type="ECO:0000313" key="5">
    <source>
        <dbReference type="EMBL" id="OWA52262.1"/>
    </source>
</evidence>
<dbReference type="Pfam" id="PF00722">
    <property type="entry name" value="Glyco_hydro_16"/>
    <property type="match status" value="1"/>
</dbReference>
<sequence length="324" mass="36427">MPSKNTPVLFLVCASVSLAILPRVFAAVEKKELVEIFRDDFDVEAALPESKWTITDRDTLTTRELGYYQTENVCVKNGSLILRARREKFGNTNYTAARVETAGNFSFLYGEIEWRAKISGAEGFWAGLWIAQESTNNVIADYAPPAATFIDYTGHTTLRAFYDMGKADKTIDIATGVYSNIFLISQGPEYHKYRIRWTSDLVEWYVDDHKAFWVDEPEKVPQVPLQLVMNVAVGGVFALKQPATDGAKQEVQMAIDFVVVRQNRTVSPTHTGHVPRYVGLTIGLLAGALFVVILVGGVVFWMCRQHDRVLPRDSRRISVISEHD</sequence>
<keyword evidence="6" id="KW-1185">Reference proteome</keyword>
<keyword evidence="3" id="KW-0732">Signal</keyword>
<keyword evidence="2" id="KW-0812">Transmembrane</keyword>
<dbReference type="EMBL" id="MTYJ01000259">
    <property type="protein sequence ID" value="OWA52262.1"/>
    <property type="molecule type" value="Genomic_DNA"/>
</dbReference>
<comment type="similarity">
    <text evidence="1">Belongs to the glycosyl hydrolase 16 family.</text>
</comment>
<feature type="chain" id="PRO_5040951650" description="GH16 domain-containing protein" evidence="3">
    <location>
        <begin position="27"/>
        <end position="324"/>
    </location>
</feature>
<dbReference type="InterPro" id="IPR050546">
    <property type="entry name" value="Glycosyl_Hydrlase_16"/>
</dbReference>
<evidence type="ECO:0000313" key="6">
    <source>
        <dbReference type="Proteomes" id="UP000192578"/>
    </source>
</evidence>
<proteinExistence type="inferred from homology"/>
<evidence type="ECO:0000256" key="1">
    <source>
        <dbReference type="ARBA" id="ARBA00006865"/>
    </source>
</evidence>
<comment type="caution">
    <text evidence="5">The sequence shown here is derived from an EMBL/GenBank/DDBJ whole genome shotgun (WGS) entry which is preliminary data.</text>
</comment>
<dbReference type="PANTHER" id="PTHR10963:SF55">
    <property type="entry name" value="GLYCOSIDE HYDROLASE FAMILY 16 PROTEIN"/>
    <property type="match status" value="1"/>
</dbReference>
<keyword evidence="2" id="KW-0472">Membrane</keyword>
<dbReference type="GO" id="GO:0005975">
    <property type="term" value="P:carbohydrate metabolic process"/>
    <property type="evidence" value="ECO:0007669"/>
    <property type="project" value="InterPro"/>
</dbReference>
<dbReference type="Proteomes" id="UP000192578">
    <property type="component" value="Unassembled WGS sequence"/>
</dbReference>
<dbReference type="CDD" id="cd08023">
    <property type="entry name" value="GH16_laminarinase_like"/>
    <property type="match status" value="1"/>
</dbReference>
<dbReference type="SUPFAM" id="SSF49899">
    <property type="entry name" value="Concanavalin A-like lectins/glucanases"/>
    <property type="match status" value="1"/>
</dbReference>
<dbReference type="InterPro" id="IPR000757">
    <property type="entry name" value="Beta-glucanase-like"/>
</dbReference>
<dbReference type="GO" id="GO:0004553">
    <property type="term" value="F:hydrolase activity, hydrolyzing O-glycosyl compounds"/>
    <property type="evidence" value="ECO:0007669"/>
    <property type="project" value="InterPro"/>
</dbReference>
<organism evidence="5 6">
    <name type="scientific">Hypsibius exemplaris</name>
    <name type="common">Freshwater tardigrade</name>
    <dbReference type="NCBI Taxonomy" id="2072580"/>
    <lineage>
        <taxon>Eukaryota</taxon>
        <taxon>Metazoa</taxon>
        <taxon>Ecdysozoa</taxon>
        <taxon>Tardigrada</taxon>
        <taxon>Eutardigrada</taxon>
        <taxon>Parachela</taxon>
        <taxon>Hypsibioidea</taxon>
        <taxon>Hypsibiidae</taxon>
        <taxon>Hypsibius</taxon>
    </lineage>
</organism>
<dbReference type="AlphaFoldDB" id="A0A9X6NE14"/>
<evidence type="ECO:0000256" key="3">
    <source>
        <dbReference type="SAM" id="SignalP"/>
    </source>
</evidence>
<feature type="domain" description="GH16" evidence="4">
    <location>
        <begin position="1"/>
        <end position="266"/>
    </location>
</feature>
<dbReference type="OrthoDB" id="4781at2759"/>
<protein>
    <recommendedName>
        <fullName evidence="4">GH16 domain-containing protein</fullName>
    </recommendedName>
</protein>
<dbReference type="PANTHER" id="PTHR10963">
    <property type="entry name" value="GLYCOSYL HYDROLASE-RELATED"/>
    <property type="match status" value="1"/>
</dbReference>
<dbReference type="PROSITE" id="PS51762">
    <property type="entry name" value="GH16_2"/>
    <property type="match status" value="1"/>
</dbReference>
<keyword evidence="2" id="KW-1133">Transmembrane helix</keyword>
<feature type="transmembrane region" description="Helical" evidence="2">
    <location>
        <begin position="277"/>
        <end position="302"/>
    </location>
</feature>
<feature type="signal peptide" evidence="3">
    <location>
        <begin position="1"/>
        <end position="26"/>
    </location>
</feature>
<reference evidence="6" key="1">
    <citation type="submission" date="2017-01" db="EMBL/GenBank/DDBJ databases">
        <title>Comparative genomics of anhydrobiosis in the tardigrade Hypsibius dujardini.</title>
        <authorList>
            <person name="Yoshida Y."/>
            <person name="Koutsovoulos G."/>
            <person name="Laetsch D."/>
            <person name="Stevens L."/>
            <person name="Kumar S."/>
            <person name="Horikawa D."/>
            <person name="Ishino K."/>
            <person name="Komine S."/>
            <person name="Tomita M."/>
            <person name="Blaxter M."/>
            <person name="Arakawa K."/>
        </authorList>
    </citation>
    <scope>NUCLEOTIDE SEQUENCE [LARGE SCALE GENOMIC DNA]</scope>
    <source>
        <strain evidence="6">Z151</strain>
    </source>
</reference>
<accession>A0A9X6NE14</accession>
<gene>
    <name evidence="5" type="ORF">BV898_16720</name>
</gene>
<evidence type="ECO:0000256" key="2">
    <source>
        <dbReference type="SAM" id="Phobius"/>
    </source>
</evidence>
<evidence type="ECO:0000259" key="4">
    <source>
        <dbReference type="PROSITE" id="PS51762"/>
    </source>
</evidence>
<dbReference type="InterPro" id="IPR013320">
    <property type="entry name" value="ConA-like_dom_sf"/>
</dbReference>
<name>A0A9X6NE14_HYPEX</name>
<dbReference type="Gene3D" id="2.60.120.200">
    <property type="match status" value="1"/>
</dbReference>